<accession>A0A120A2F3</accession>
<evidence type="ECO:0000313" key="2">
    <source>
        <dbReference type="EMBL" id="KAA5413774.1"/>
    </source>
</evidence>
<dbReference type="InterPro" id="IPR052226">
    <property type="entry name" value="UPF0332_toxin"/>
</dbReference>
<reference evidence="2 3" key="1">
    <citation type="journal article" date="2019" name="Nat. Med.">
        <title>A library of human gut bacterial isolates paired with longitudinal multiomics data enables mechanistic microbiome research.</title>
        <authorList>
            <person name="Poyet M."/>
            <person name="Groussin M."/>
            <person name="Gibbons S.M."/>
            <person name="Avila-Pacheco J."/>
            <person name="Jiang X."/>
            <person name="Kearney S.M."/>
            <person name="Perrotta A.R."/>
            <person name="Berdy B."/>
            <person name="Zhao S."/>
            <person name="Lieberman T.D."/>
            <person name="Swanson P.K."/>
            <person name="Smith M."/>
            <person name="Roesemann S."/>
            <person name="Alexander J.E."/>
            <person name="Rich S.A."/>
            <person name="Livny J."/>
            <person name="Vlamakis H."/>
            <person name="Clish C."/>
            <person name="Bullock K."/>
            <person name="Deik A."/>
            <person name="Scott J."/>
            <person name="Pierce K.A."/>
            <person name="Xavier R.J."/>
            <person name="Alm E.J."/>
        </authorList>
    </citation>
    <scope>NUCLEOTIDE SEQUENCE [LARGE SCALE GENOMIC DNA]</scope>
    <source>
        <strain evidence="2 3">BIOML-A6</strain>
    </source>
</reference>
<comment type="similarity">
    <text evidence="1">Belongs to the UPF0332 family.</text>
</comment>
<sequence length="132" mass="15417">MKLSEEEKKSLMTNRMNRALETWEETKGIINNKFWYAAANRMYYACYYMTTALLIKQGYSASTHSGVIRLFGQYFVSTGVVSREMGRLYSKVYELRQSGDYDDWISIGEEDILPLVAYVDEYLTALKRLIDE</sequence>
<dbReference type="GeneID" id="66304988"/>
<dbReference type="Proteomes" id="UP000448877">
    <property type="component" value="Unassembled WGS sequence"/>
</dbReference>
<dbReference type="PANTHER" id="PTHR36565:SF1">
    <property type="entry name" value="UPF0332 PROTEIN TM_1000"/>
    <property type="match status" value="1"/>
</dbReference>
<dbReference type="EMBL" id="VVYV01000047">
    <property type="protein sequence ID" value="KAA5413774.1"/>
    <property type="molecule type" value="Genomic_DNA"/>
</dbReference>
<dbReference type="InterPro" id="IPR007842">
    <property type="entry name" value="HEPN_dom"/>
</dbReference>
<dbReference type="AlphaFoldDB" id="A0A120A2F3"/>
<dbReference type="Pfam" id="PF05168">
    <property type="entry name" value="HEPN"/>
    <property type="match status" value="1"/>
</dbReference>
<organism evidence="2 3">
    <name type="scientific">Bacteroides cellulosilyticus</name>
    <dbReference type="NCBI Taxonomy" id="246787"/>
    <lineage>
        <taxon>Bacteria</taxon>
        <taxon>Pseudomonadati</taxon>
        <taxon>Bacteroidota</taxon>
        <taxon>Bacteroidia</taxon>
        <taxon>Bacteroidales</taxon>
        <taxon>Bacteroidaceae</taxon>
        <taxon>Bacteroides</taxon>
    </lineage>
</organism>
<evidence type="ECO:0000256" key="1">
    <source>
        <dbReference type="ARBA" id="ARBA00038248"/>
    </source>
</evidence>
<protein>
    <submittedName>
        <fullName evidence="2">HEPN domain-containing protein</fullName>
    </submittedName>
</protein>
<name>A0A120A2F3_9BACE</name>
<comment type="caution">
    <text evidence="2">The sequence shown here is derived from an EMBL/GenBank/DDBJ whole genome shotgun (WGS) entry which is preliminary data.</text>
</comment>
<dbReference type="PANTHER" id="PTHR36565">
    <property type="entry name" value="UPF0332 PROTEIN TM_1000"/>
    <property type="match status" value="1"/>
</dbReference>
<proteinExistence type="inferred from homology"/>
<gene>
    <name evidence="2" type="ORF">F2Y81_21825</name>
</gene>
<dbReference type="RefSeq" id="WP_007219799.1">
    <property type="nucleotide sequence ID" value="NZ_CABMLT010000014.1"/>
</dbReference>
<evidence type="ECO:0000313" key="3">
    <source>
        <dbReference type="Proteomes" id="UP000448877"/>
    </source>
</evidence>
<dbReference type="Gene3D" id="1.20.120.330">
    <property type="entry name" value="Nucleotidyltransferases domain 2"/>
    <property type="match status" value="1"/>
</dbReference>